<evidence type="ECO:0000313" key="1">
    <source>
        <dbReference type="EMBL" id="QHT07691.1"/>
    </source>
</evidence>
<organism evidence="1">
    <name type="scientific">viral metagenome</name>
    <dbReference type="NCBI Taxonomy" id="1070528"/>
    <lineage>
        <taxon>unclassified sequences</taxon>
        <taxon>metagenomes</taxon>
        <taxon>organismal metagenomes</taxon>
    </lineage>
</organism>
<name>A0A6C0CTB2_9ZZZZ</name>
<proteinExistence type="predicted"/>
<dbReference type="AlphaFoldDB" id="A0A6C0CTB2"/>
<accession>A0A6C0CTB2</accession>
<sequence length="111" mass="13020">MVVVYMTCTVVASTHKEQPPQTRIPKICNTKIQTKRSVLQKKSTFLKKIYHDTSTLLQTDTTSNWYSSLETPPELWKCMRDLCDVIYKLEKEIEILEMNENQPPDEEQNLI</sequence>
<reference evidence="1" key="1">
    <citation type="journal article" date="2020" name="Nature">
        <title>Giant virus diversity and host interactions through global metagenomics.</title>
        <authorList>
            <person name="Schulz F."/>
            <person name="Roux S."/>
            <person name="Paez-Espino D."/>
            <person name="Jungbluth S."/>
            <person name="Walsh D.A."/>
            <person name="Denef V.J."/>
            <person name="McMahon K.D."/>
            <person name="Konstantinidis K.T."/>
            <person name="Eloe-Fadrosh E.A."/>
            <person name="Kyrpides N.C."/>
            <person name="Woyke T."/>
        </authorList>
    </citation>
    <scope>NUCLEOTIDE SEQUENCE</scope>
    <source>
        <strain evidence="1">GVMAG-M-3300021964-36</strain>
    </source>
</reference>
<protein>
    <submittedName>
        <fullName evidence="1">Uncharacterized protein</fullName>
    </submittedName>
</protein>
<dbReference type="EMBL" id="MN739484">
    <property type="protein sequence ID" value="QHT07691.1"/>
    <property type="molecule type" value="Genomic_DNA"/>
</dbReference>